<dbReference type="InterPro" id="IPR041246">
    <property type="entry name" value="Bact_MG10"/>
</dbReference>
<evidence type="ECO:0000259" key="4">
    <source>
        <dbReference type="SMART" id="SM01360"/>
    </source>
</evidence>
<name>A0A9D2HPC6_9BACT</name>
<dbReference type="Proteomes" id="UP000823821">
    <property type="component" value="Unassembled WGS sequence"/>
</dbReference>
<protein>
    <submittedName>
        <fullName evidence="5">Alpha-2-macroglobulin family protein</fullName>
    </submittedName>
</protein>
<comment type="caution">
    <text evidence="5">The sequence shown here is derived from an EMBL/GenBank/DDBJ whole genome shotgun (WGS) entry which is preliminary data.</text>
</comment>
<dbReference type="SMART" id="SM01360">
    <property type="entry name" value="A2M"/>
    <property type="match status" value="1"/>
</dbReference>
<dbReference type="Pfam" id="PF00207">
    <property type="entry name" value="A2M"/>
    <property type="match status" value="1"/>
</dbReference>
<dbReference type="SUPFAM" id="SSF48239">
    <property type="entry name" value="Terpenoid cyclases/Protein prenyltransferases"/>
    <property type="match status" value="1"/>
</dbReference>
<reference evidence="5" key="1">
    <citation type="journal article" date="2021" name="PeerJ">
        <title>Extensive microbial diversity within the chicken gut microbiome revealed by metagenomics and culture.</title>
        <authorList>
            <person name="Gilroy R."/>
            <person name="Ravi A."/>
            <person name="Getino M."/>
            <person name="Pursley I."/>
            <person name="Horton D.L."/>
            <person name="Alikhan N.F."/>
            <person name="Baker D."/>
            <person name="Gharbi K."/>
            <person name="Hall N."/>
            <person name="Watson M."/>
            <person name="Adriaenssens E.M."/>
            <person name="Foster-Nyarko E."/>
            <person name="Jarju S."/>
            <person name="Secka A."/>
            <person name="Antonio M."/>
            <person name="Oren A."/>
            <person name="Chaudhuri R.R."/>
            <person name="La Ragione R."/>
            <person name="Hildebrand F."/>
            <person name="Pallen M.J."/>
        </authorList>
    </citation>
    <scope>NUCLEOTIDE SEQUENCE</scope>
    <source>
        <strain evidence="5">5032</strain>
    </source>
</reference>
<dbReference type="Pfam" id="PF01835">
    <property type="entry name" value="MG2"/>
    <property type="match status" value="1"/>
</dbReference>
<evidence type="ECO:0000256" key="2">
    <source>
        <dbReference type="SAM" id="SignalP"/>
    </source>
</evidence>
<dbReference type="InterPro" id="IPR021868">
    <property type="entry name" value="Alpha_2_Macroglob_MG3"/>
</dbReference>
<evidence type="ECO:0000256" key="1">
    <source>
        <dbReference type="ARBA" id="ARBA00010556"/>
    </source>
</evidence>
<dbReference type="Gene3D" id="1.50.10.20">
    <property type="match status" value="1"/>
</dbReference>
<feature type="domain" description="Alpha-2-macroglobulin bait region" evidence="3">
    <location>
        <begin position="1003"/>
        <end position="1142"/>
    </location>
</feature>
<dbReference type="GO" id="GO:0004866">
    <property type="term" value="F:endopeptidase inhibitor activity"/>
    <property type="evidence" value="ECO:0007669"/>
    <property type="project" value="InterPro"/>
</dbReference>
<keyword evidence="2" id="KW-0732">Signal</keyword>
<feature type="chain" id="PRO_5039543266" evidence="2">
    <location>
        <begin position="27"/>
        <end position="1849"/>
    </location>
</feature>
<evidence type="ECO:0000313" key="5">
    <source>
        <dbReference type="EMBL" id="HJA79852.1"/>
    </source>
</evidence>
<dbReference type="InterPro" id="IPR011625">
    <property type="entry name" value="A2M_N_BRD"/>
</dbReference>
<gene>
    <name evidence="5" type="ORF">H9784_09870</name>
</gene>
<dbReference type="SMART" id="SM01359">
    <property type="entry name" value="A2M_N_2"/>
    <property type="match status" value="1"/>
</dbReference>
<dbReference type="Pfam" id="PF11974">
    <property type="entry name" value="bMG3"/>
    <property type="match status" value="1"/>
</dbReference>
<feature type="domain" description="Alpha-2-macroglobulin" evidence="4">
    <location>
        <begin position="1206"/>
        <end position="1293"/>
    </location>
</feature>
<comment type="similarity">
    <text evidence="1">Belongs to the protease inhibitor I39 (alpha-2-macroglobulin) family. Bacterial alpha-2-macroglobulin subfamily.</text>
</comment>
<organism evidence="5 6">
    <name type="scientific">Candidatus Desulfovibrio intestinavium</name>
    <dbReference type="NCBI Taxonomy" id="2838534"/>
    <lineage>
        <taxon>Bacteria</taxon>
        <taxon>Pseudomonadati</taxon>
        <taxon>Thermodesulfobacteriota</taxon>
        <taxon>Desulfovibrionia</taxon>
        <taxon>Desulfovibrionales</taxon>
        <taxon>Desulfovibrionaceae</taxon>
        <taxon>Desulfovibrio</taxon>
    </lineage>
</organism>
<dbReference type="Pfam" id="PF07703">
    <property type="entry name" value="A2M_BRD"/>
    <property type="match status" value="1"/>
</dbReference>
<dbReference type="InterPro" id="IPR008930">
    <property type="entry name" value="Terpenoid_cyclase/PrenylTrfase"/>
</dbReference>
<dbReference type="InterPro" id="IPR002890">
    <property type="entry name" value="MG2"/>
</dbReference>
<proteinExistence type="inferred from homology"/>
<evidence type="ECO:0000313" key="6">
    <source>
        <dbReference type="Proteomes" id="UP000823821"/>
    </source>
</evidence>
<dbReference type="EMBL" id="DWZD01000051">
    <property type="protein sequence ID" value="HJA79852.1"/>
    <property type="molecule type" value="Genomic_DNA"/>
</dbReference>
<dbReference type="InterPro" id="IPR051802">
    <property type="entry name" value="YfhM-like"/>
</dbReference>
<accession>A0A9D2HPC6</accession>
<reference evidence="5" key="2">
    <citation type="submission" date="2021-04" db="EMBL/GenBank/DDBJ databases">
        <authorList>
            <person name="Gilroy R."/>
        </authorList>
    </citation>
    <scope>NUCLEOTIDE SEQUENCE</scope>
    <source>
        <strain evidence="5">5032</strain>
    </source>
</reference>
<dbReference type="Pfam" id="PF17973">
    <property type="entry name" value="bMG10"/>
    <property type="match status" value="1"/>
</dbReference>
<sequence>MRVLASFLLLAAVMLLPCAVAECATAREPAYKAVTLVHNYPWPEGLSLRFATDEQLCRAKYGQNWQVRCAAELGEPGATATGVRLTPPLDGHWEWRHSGRMDFVLAAGEAPAPETTYTVDLEGMRLPASVKLDKTRLSLRTPPLSVRLQEGRFWVDPSPQARHRLAVSLEFNFPVGAKEPVIRCSAPGVAFGEPERVWNAARDRLNLAFPVTKLPSETVEARIVVEGLPSFSPEDGTLGPRAQGQEGDTAFRVSVTGSRSLFAVRAAALEIAPDDNLNKEYVLTVETSLYVSPEEVLRHLDVRQLPRFNTPADSRPYNWLAAPVVPAEALERGRKLTPVSLMPDNTPVSRLRFRLPAEADSYLLVGVHERCAAASGLTLGKPWRKILRVGKAGADLDFLQPGNVLSLSGENTLDIYATNLDAVRWEAQLVRDPFLALLAQGSSRSFTEPLAESNLGLEALSESVRGELPLPAVAPGAAQFAGLNLSPVLDAAGSDARGLLRVNLIGLKDGKEAAFASRMVLVTDLGLLVKRTALGGYDAFVHSFRTGQPVAGVRVSVLGANGKPVAGGNTDAGGHVAFPPLGGLAREGRPVAVVAEYAGGKRGDLAWLPLTDVSRELNFSDFPVGGKLSSPDGLMAFVFAQRGMFRPGEVLHFGCVLRRADWAALPPDLPLVAQVRNPLGKIVLKRPFTAGESGMAIFDWASPETAPSGSYTLSVLTAGGAEMLGSTQVRVESFQPDTLALKLERPASKGWLVVDGKTPPRLGARLTNLHGAPAVGHAVRGQAIFAPARFVFPGWEEFTFLDPAPFAGTEQRRDLAESLTDKDGMAGLTLPAGLPGLASARCTLSVEGFEAGGGRPTVARTSFLISPRTSLLGYRPVGALTNLQFIPQHGRAELEFVAINPELARIPLDDLTFSVFERRYVTSLVRDAAGDFRYDETPVDAPVSRVRRQVGAEGLRFALDTAEAGEYLLAVRDASGALLASVPYVVAGERPLPPGAELASGRMRLRLDKTAYAAGETMRLAMSLPYDGTGLITLERDGVAAFAWFTARAGDTVQHLTVPEDFEGRGYVNVSFVRAPEAGAAYMTPHTYAVAPFTSNIRQRDMGLSIEAPESALPGTALRVTLRARRAGKAVLFAVDEGVLQLTRFATPSPLDSLLADRALEVRTFQALDLLMPRRLSPFGGGDGGGMGGGRFQNPFKRREEPPVATWSALLDVTPEGTSVEIPLPSYYNGKLRLMAVGASPGAAGSAARANTVAAPLVLTPQLPLTVSPGDVFAGTLVLANTTDQPLRAEVAAEADAGLAFLNGLPPEAEVGARAEIVLPFRMRAGEQPGAADVRFTARGGDGTYARTASLSVRPASPLRTSVQAGSAATSVEVPVVRRVHACGAHSAASLSALPLPLVRGFADYLRAYPYGCTEQLVSRALVRVLLRAYPGILADEKENEAILESAIGAIRERLTPDGLALWPDGPADPLLTVYAADFLLAMREAGRGGAEDLLQQVCDAVERVAALNETSLAAARTSAYAIWVLTREGRVTTQLLENLRETLGERKVADWETDLTAVLMAASRRQMHMRDSEPPAVVEYRPAGWFDALAQQALHMSLLARHFPAQCADEHRNDLFEAAVMALRSGSYATFSAAQGARALLAVGAGAAADMTRARLTCVDGDGEAREAVLAEGMLLTVDMPQCRRYALTLPADSPRCYWQVATTGHDVRPPDTAAANGLEVSRVYLDAQGEPVQSARQGDVLTVRISVRAQRQAAADCVISDLLPGGCEMVLPRPGEAEAAQPQGLKFAERREDRLLLFADVGREALVYTYRIRAVNRGTFLVPPIVAQAMYDQACNGHSAAGTLEVR</sequence>
<dbReference type="InterPro" id="IPR001599">
    <property type="entry name" value="Macroglobln_a2"/>
</dbReference>
<evidence type="ECO:0000259" key="3">
    <source>
        <dbReference type="SMART" id="SM01359"/>
    </source>
</evidence>
<dbReference type="PANTHER" id="PTHR40094">
    <property type="entry name" value="ALPHA-2-MACROGLOBULIN HOMOLOG"/>
    <property type="match status" value="1"/>
</dbReference>
<feature type="signal peptide" evidence="2">
    <location>
        <begin position="1"/>
        <end position="26"/>
    </location>
</feature>
<dbReference type="PANTHER" id="PTHR40094:SF1">
    <property type="entry name" value="UBIQUITIN DOMAIN-CONTAINING PROTEIN"/>
    <property type="match status" value="1"/>
</dbReference>
<dbReference type="Gene3D" id="2.60.40.1930">
    <property type="match status" value="1"/>
</dbReference>